<protein>
    <recommendedName>
        <fullName evidence="4">Glycosyltransferase RgtA/B/C/D-like domain-containing protein</fullName>
    </recommendedName>
</protein>
<accession>A0A3A4P2N4</accession>
<feature type="transmembrane region" description="Helical" evidence="1">
    <location>
        <begin position="85"/>
        <end position="105"/>
    </location>
</feature>
<sequence>MQNLKDNLSDTLIRPRRQNSLQHFLFLSICALLALKTFLFIVQVSKTLIYPFEWSTMDGYFVFYGLRLLSGSPIYFSYQSLLMPLEYVPVFPLVIGALAKVFGPAVWYERAFSLLCACGMAAIIVRAVSKNSTNRLAPAFAGLLFFAPASLSIWFVVRGIDITAAFLALAGVAAVSRPQVSPRRIALAIALFAAAFYTKQTAIFPAAAAIIYFAAQRQWRHCAFLSAGFIALSAGTFFLLQHLSGGWFLENAFLMTANNPFLPGLLVDLFSKFALTLFIVFPIALYQAGRGIRSAGSIWSFYFFCTLAAAFLAGKAGAALSYFIPLFSAVCISAGQWLGHQDPLKRKPRAAAVILVLLLLQSLLFFREKIPAPDGEDFRQAAILDSWIIARPGNILIERIDSFAVNNGRELNVEAVQLPILVMHRKYDPDLVIRPLREKAFSLVVYSGVYFGGIPAVKKAVFENYRVVDEVQIGLFFGKMNFLILAPSES</sequence>
<feature type="transmembrane region" description="Helical" evidence="1">
    <location>
        <begin position="136"/>
        <end position="157"/>
    </location>
</feature>
<organism evidence="2 3">
    <name type="scientific">Abyssobacteria bacterium (strain SURF_5)</name>
    <dbReference type="NCBI Taxonomy" id="2093360"/>
    <lineage>
        <taxon>Bacteria</taxon>
        <taxon>Pseudomonadati</taxon>
        <taxon>Candidatus Hydrogenedentota</taxon>
        <taxon>Candidatus Abyssobacteria</taxon>
    </lineage>
</organism>
<feature type="transmembrane region" description="Helical" evidence="1">
    <location>
        <begin position="298"/>
        <end position="314"/>
    </location>
</feature>
<evidence type="ECO:0000313" key="2">
    <source>
        <dbReference type="EMBL" id="RJP22234.1"/>
    </source>
</evidence>
<evidence type="ECO:0000313" key="3">
    <source>
        <dbReference type="Proteomes" id="UP000265882"/>
    </source>
</evidence>
<keyword evidence="1" id="KW-0472">Membrane</keyword>
<dbReference type="AlphaFoldDB" id="A0A3A4P2N4"/>
<dbReference type="Proteomes" id="UP000265882">
    <property type="component" value="Unassembled WGS sequence"/>
</dbReference>
<evidence type="ECO:0000256" key="1">
    <source>
        <dbReference type="SAM" id="Phobius"/>
    </source>
</evidence>
<name>A0A3A4P2N4_ABYX5</name>
<comment type="caution">
    <text evidence="2">The sequence shown here is derived from an EMBL/GenBank/DDBJ whole genome shotgun (WGS) entry which is preliminary data.</text>
</comment>
<gene>
    <name evidence="2" type="ORF">C4520_08525</name>
</gene>
<dbReference type="EMBL" id="QZKU01000060">
    <property type="protein sequence ID" value="RJP22234.1"/>
    <property type="molecule type" value="Genomic_DNA"/>
</dbReference>
<keyword evidence="1" id="KW-0812">Transmembrane</keyword>
<proteinExistence type="predicted"/>
<feature type="transmembrane region" description="Helical" evidence="1">
    <location>
        <begin position="185"/>
        <end position="215"/>
    </location>
</feature>
<feature type="transmembrane region" description="Helical" evidence="1">
    <location>
        <begin position="21"/>
        <end position="41"/>
    </location>
</feature>
<feature type="transmembrane region" description="Helical" evidence="1">
    <location>
        <begin position="111"/>
        <end position="129"/>
    </location>
</feature>
<feature type="transmembrane region" description="Helical" evidence="1">
    <location>
        <begin position="222"/>
        <end position="241"/>
    </location>
</feature>
<keyword evidence="1" id="KW-1133">Transmembrane helix</keyword>
<feature type="transmembrane region" description="Helical" evidence="1">
    <location>
        <begin position="261"/>
        <end position="286"/>
    </location>
</feature>
<reference evidence="2 3" key="1">
    <citation type="journal article" date="2017" name="ISME J.">
        <title>Energy and carbon metabolisms in a deep terrestrial subsurface fluid microbial community.</title>
        <authorList>
            <person name="Momper L."/>
            <person name="Jungbluth S.P."/>
            <person name="Lee M.D."/>
            <person name="Amend J.P."/>
        </authorList>
    </citation>
    <scope>NUCLEOTIDE SEQUENCE [LARGE SCALE GENOMIC DNA]</scope>
    <source>
        <strain evidence="2">SURF_5</strain>
    </source>
</reference>
<feature type="transmembrane region" description="Helical" evidence="1">
    <location>
        <begin position="61"/>
        <end position="78"/>
    </location>
</feature>
<evidence type="ECO:0008006" key="4">
    <source>
        <dbReference type="Google" id="ProtNLM"/>
    </source>
</evidence>